<dbReference type="PANTHER" id="PTHR43861">
    <property type="entry name" value="TRANS-ACONITATE 2-METHYLTRANSFERASE-RELATED"/>
    <property type="match status" value="1"/>
</dbReference>
<gene>
    <name evidence="2" type="ORF">Thena_1382</name>
</gene>
<dbReference type="KEGG" id="tnr:Thena_1382"/>
<dbReference type="InterPro" id="IPR013217">
    <property type="entry name" value="Methyltransf_12"/>
</dbReference>
<dbReference type="Pfam" id="PF08242">
    <property type="entry name" value="Methyltransf_12"/>
    <property type="match status" value="1"/>
</dbReference>
<protein>
    <submittedName>
        <fullName evidence="2">Methyltransferase type 12</fullName>
    </submittedName>
</protein>
<evidence type="ECO:0000259" key="1">
    <source>
        <dbReference type="Pfam" id="PF08242"/>
    </source>
</evidence>
<keyword evidence="2" id="KW-0489">Methyltransferase</keyword>
<keyword evidence="3" id="KW-1185">Reference proteome</keyword>
<proteinExistence type="predicted"/>
<evidence type="ECO:0000313" key="3">
    <source>
        <dbReference type="Proteomes" id="UP000011765"/>
    </source>
</evidence>
<keyword evidence="2" id="KW-0808">Transferase</keyword>
<dbReference type="AlphaFoldDB" id="M1E5C8"/>
<sequence>MDTVDFFDRLSDEWDSIFSRGDINVLERGLDLVDWNLFTRVLEVGCATGIETGYILKRLKPTARLFAIDISAKMVRRAIERIHDARFTVNIKNFFEVEGIFDLILMINVLPHLGDLESLFTKSSQLLDRRGEILILHNSSREHINMVHSRKEEVKDHVLLPVETVQETAKSKGFSILNTKDDEEGYILHLQKFTQEIF</sequence>
<dbReference type="STRING" id="747365.Thena_1382"/>
<dbReference type="HOGENOM" id="CLU_037990_10_2_9"/>
<dbReference type="OrthoDB" id="7365827at2"/>
<dbReference type="InterPro" id="IPR029063">
    <property type="entry name" value="SAM-dependent_MTases_sf"/>
</dbReference>
<dbReference type="Proteomes" id="UP000011765">
    <property type="component" value="Chromosome"/>
</dbReference>
<evidence type="ECO:0000313" key="2">
    <source>
        <dbReference type="EMBL" id="AEE14997.1"/>
    </source>
</evidence>
<dbReference type="GO" id="GO:0032259">
    <property type="term" value="P:methylation"/>
    <property type="evidence" value="ECO:0007669"/>
    <property type="project" value="UniProtKB-KW"/>
</dbReference>
<dbReference type="SUPFAM" id="SSF53335">
    <property type="entry name" value="S-adenosyl-L-methionine-dependent methyltransferases"/>
    <property type="match status" value="1"/>
</dbReference>
<reference evidence="2 3" key="1">
    <citation type="submission" date="2011-04" db="EMBL/GenBank/DDBJ databases">
        <title>The complete genome of Thermodesulfobium narugense DSM 14796.</title>
        <authorList>
            <consortium name="US DOE Joint Genome Institute (JGI-PGF)"/>
            <person name="Lucas S."/>
            <person name="Han J."/>
            <person name="Lapidus A."/>
            <person name="Bruce D."/>
            <person name="Goodwin L."/>
            <person name="Pitluck S."/>
            <person name="Peters L."/>
            <person name="Kyrpides N."/>
            <person name="Mavromatis K."/>
            <person name="Pagani I."/>
            <person name="Ivanova N."/>
            <person name="Ovchinnikova G."/>
            <person name="Zhang X."/>
            <person name="Saunders L."/>
            <person name="Detter J.C."/>
            <person name="Tapia R."/>
            <person name="Han C."/>
            <person name="Land M."/>
            <person name="Hauser L."/>
            <person name="Markowitz V."/>
            <person name="Cheng J.-F."/>
            <person name="Hugenholtz P."/>
            <person name="Woyke T."/>
            <person name="Wu D."/>
            <person name="Spring S."/>
            <person name="Schroeder M."/>
            <person name="Brambilla E."/>
            <person name="Klenk H.-P."/>
            <person name="Eisen J.A."/>
        </authorList>
    </citation>
    <scope>NUCLEOTIDE SEQUENCE [LARGE SCALE GENOMIC DNA]</scope>
    <source>
        <strain evidence="2 3">DSM 14796</strain>
    </source>
</reference>
<dbReference type="RefSeq" id="WP_013756718.1">
    <property type="nucleotide sequence ID" value="NC_015499.1"/>
</dbReference>
<dbReference type="eggNOG" id="COG4976">
    <property type="taxonomic scope" value="Bacteria"/>
</dbReference>
<dbReference type="EMBL" id="CP002690">
    <property type="protein sequence ID" value="AEE14997.1"/>
    <property type="molecule type" value="Genomic_DNA"/>
</dbReference>
<accession>M1E5C8</accession>
<dbReference type="GO" id="GO:0008168">
    <property type="term" value="F:methyltransferase activity"/>
    <property type="evidence" value="ECO:0007669"/>
    <property type="project" value="UniProtKB-KW"/>
</dbReference>
<dbReference type="Gene3D" id="3.40.50.150">
    <property type="entry name" value="Vaccinia Virus protein VP39"/>
    <property type="match status" value="1"/>
</dbReference>
<dbReference type="CDD" id="cd02440">
    <property type="entry name" value="AdoMet_MTases"/>
    <property type="match status" value="1"/>
</dbReference>
<name>M1E5C8_9BACT</name>
<feature type="domain" description="Methyltransferase type 12" evidence="1">
    <location>
        <begin position="42"/>
        <end position="132"/>
    </location>
</feature>
<organism evidence="2 3">
    <name type="scientific">Thermodesulfobium narugense DSM 14796</name>
    <dbReference type="NCBI Taxonomy" id="747365"/>
    <lineage>
        <taxon>Bacteria</taxon>
        <taxon>Pseudomonadati</taxon>
        <taxon>Thermodesulfobiota</taxon>
        <taxon>Thermodesulfobiia</taxon>
        <taxon>Thermodesulfobiales</taxon>
        <taxon>Thermodesulfobiaceae</taxon>
        <taxon>Thermodesulfobium</taxon>
    </lineage>
</organism>